<dbReference type="InterPro" id="IPR042089">
    <property type="entry name" value="Peptidase_M13_dom_2"/>
</dbReference>
<dbReference type="Proteomes" id="UP000288216">
    <property type="component" value="Unassembled WGS sequence"/>
</dbReference>
<name>A0A401QET9_SCYTO</name>
<evidence type="ECO:0000313" key="3">
    <source>
        <dbReference type="Proteomes" id="UP000288216"/>
    </source>
</evidence>
<keyword evidence="3" id="KW-1185">Reference proteome</keyword>
<evidence type="ECO:0000313" key="2">
    <source>
        <dbReference type="EMBL" id="GCB83837.1"/>
    </source>
</evidence>
<dbReference type="Gene3D" id="1.10.1380.10">
    <property type="entry name" value="Neutral endopeptidase , domain2"/>
    <property type="match status" value="1"/>
</dbReference>
<evidence type="ECO:0000256" key="1">
    <source>
        <dbReference type="SAM" id="MobiDB-lite"/>
    </source>
</evidence>
<sequence>LLENPIDEEKDDEVTEKTKQLYQSCMNESE</sequence>
<feature type="region of interest" description="Disordered" evidence="1">
    <location>
        <begin position="1"/>
        <end position="30"/>
    </location>
</feature>
<feature type="non-terminal residue" evidence="2">
    <location>
        <position position="1"/>
    </location>
</feature>
<reference evidence="2 3" key="1">
    <citation type="journal article" date="2018" name="Nat. Ecol. Evol.">
        <title>Shark genomes provide insights into elasmobranch evolution and the origin of vertebrates.</title>
        <authorList>
            <person name="Hara Y"/>
            <person name="Yamaguchi K"/>
            <person name="Onimaru K"/>
            <person name="Kadota M"/>
            <person name="Koyanagi M"/>
            <person name="Keeley SD"/>
            <person name="Tatsumi K"/>
            <person name="Tanaka K"/>
            <person name="Motone F"/>
            <person name="Kageyama Y"/>
            <person name="Nozu R"/>
            <person name="Adachi N"/>
            <person name="Nishimura O"/>
            <person name="Nakagawa R"/>
            <person name="Tanegashima C"/>
            <person name="Kiyatake I"/>
            <person name="Matsumoto R"/>
            <person name="Murakumo K"/>
            <person name="Nishida K"/>
            <person name="Terakita A"/>
            <person name="Kuratani S"/>
            <person name="Sato K"/>
            <person name="Hyodo S Kuraku.S."/>
        </authorList>
    </citation>
    <scope>NUCLEOTIDE SEQUENCE [LARGE SCALE GENOMIC DNA]</scope>
</reference>
<feature type="compositionally biased region" description="Acidic residues" evidence="1">
    <location>
        <begin position="1"/>
        <end position="14"/>
    </location>
</feature>
<dbReference type="EMBL" id="BFAA01043516">
    <property type="protein sequence ID" value="GCB83837.1"/>
    <property type="molecule type" value="Genomic_DNA"/>
</dbReference>
<feature type="compositionally biased region" description="Polar residues" evidence="1">
    <location>
        <begin position="20"/>
        <end position="30"/>
    </location>
</feature>
<comment type="caution">
    <text evidence="2">The sequence shown here is derived from an EMBL/GenBank/DDBJ whole genome shotgun (WGS) entry which is preliminary data.</text>
</comment>
<accession>A0A401QET9</accession>
<dbReference type="AlphaFoldDB" id="A0A401QET9"/>
<proteinExistence type="predicted"/>
<protein>
    <submittedName>
        <fullName evidence="2">Uncharacterized protein</fullName>
    </submittedName>
</protein>
<gene>
    <name evidence="2" type="ORF">scyTo_0024330</name>
</gene>
<organism evidence="2 3">
    <name type="scientific">Scyliorhinus torazame</name>
    <name type="common">Cloudy catshark</name>
    <name type="synonym">Catulus torazame</name>
    <dbReference type="NCBI Taxonomy" id="75743"/>
    <lineage>
        <taxon>Eukaryota</taxon>
        <taxon>Metazoa</taxon>
        <taxon>Chordata</taxon>
        <taxon>Craniata</taxon>
        <taxon>Vertebrata</taxon>
        <taxon>Chondrichthyes</taxon>
        <taxon>Elasmobranchii</taxon>
        <taxon>Galeomorphii</taxon>
        <taxon>Galeoidea</taxon>
        <taxon>Carcharhiniformes</taxon>
        <taxon>Scyliorhinidae</taxon>
        <taxon>Scyliorhinus</taxon>
    </lineage>
</organism>